<feature type="compositionally biased region" description="Basic and acidic residues" evidence="1">
    <location>
        <begin position="448"/>
        <end position="458"/>
    </location>
</feature>
<gene>
    <name evidence="3" type="ORF">CSUI_008320</name>
</gene>
<comment type="caution">
    <text evidence="3">The sequence shown here is derived from an EMBL/GenBank/DDBJ whole genome shotgun (WGS) entry which is preliminary data.</text>
</comment>
<feature type="region of interest" description="Disordered" evidence="1">
    <location>
        <begin position="230"/>
        <end position="249"/>
    </location>
</feature>
<dbReference type="GeneID" id="94431665"/>
<dbReference type="VEuPathDB" id="ToxoDB:CSUI_008320"/>
<dbReference type="AlphaFoldDB" id="A0A2C6KN87"/>
<dbReference type="EMBL" id="MIGC01004626">
    <property type="protein sequence ID" value="PHJ17856.1"/>
    <property type="molecule type" value="Genomic_DNA"/>
</dbReference>
<sequence>MSDRKKWRSGGFEMPGMLTRFFYFGVYGCAAAAILLGLLKLSSVHAYSYPQQNLFSEFIPSVLRVKIMRFPKSSPFGWLAAGQRRKATQAGKNLQEEKEDFTKKKAGEGQAKGSKPRQLPSSSAGGCFSSCLPRCLRFGKRKRATEAKASPSQEEERDEEKEASTCLHRSDVSRVTPRQPGVTSPLPKSMESPAFDRLFALGGLLVSEDKKGEDEAAGLSCLDKDDDCSSVEEVERDRRDDFNGKEESYDGEEVMEWLVHMDANGIVTAGVSRTCRGERTAIVFMYYAEEDGAGATWREEAPPECAAEHIQEKNYVMLMDDVETCQPECLSVGKFIGPAVPLPPLCEDASKGSPGVPQSSVAFKSCWSPFSDAGRVRFFASLLFKSSREEQLQGFAPNRSGATRFLAALGELLDKENKDEKQAILPAMEIMRGQEEPRDSDKEEVEVSEARSSRKETKGLVGGLGRLTGVERYGPQTKWPVTKKKKRKKVTAINKDNDRGRVTTRFEVPLQWKPPSHSSLLLLLPPSLLVGGARPRNSKDFVENGLSTFLSSRVAGWLYWKERHDSSRSAVGEKTSAGRAAAADPAAEEQEAGKLEKLGGVLLFARV</sequence>
<protein>
    <recommendedName>
        <fullName evidence="5">Transmembrane protein</fullName>
    </recommendedName>
</protein>
<evidence type="ECO:0000313" key="3">
    <source>
        <dbReference type="EMBL" id="PHJ17856.1"/>
    </source>
</evidence>
<reference evidence="3 4" key="1">
    <citation type="journal article" date="2017" name="Int. J. Parasitol.">
        <title>The genome of the protozoan parasite Cystoisospora suis and a reverse vaccinology approach to identify vaccine candidates.</title>
        <authorList>
            <person name="Palmieri N."/>
            <person name="Shrestha A."/>
            <person name="Ruttkowski B."/>
            <person name="Beck T."/>
            <person name="Vogl C."/>
            <person name="Tomley F."/>
            <person name="Blake D.P."/>
            <person name="Joachim A."/>
        </authorList>
    </citation>
    <scope>NUCLEOTIDE SEQUENCE [LARGE SCALE GENOMIC DNA]</scope>
    <source>
        <strain evidence="3 4">Wien I</strain>
    </source>
</reference>
<feature type="region of interest" description="Disordered" evidence="1">
    <location>
        <begin position="142"/>
        <end position="189"/>
    </location>
</feature>
<keyword evidence="2" id="KW-1133">Transmembrane helix</keyword>
<feature type="compositionally biased region" description="Basic and acidic residues" evidence="1">
    <location>
        <begin position="432"/>
        <end position="441"/>
    </location>
</feature>
<evidence type="ECO:0000256" key="1">
    <source>
        <dbReference type="SAM" id="MobiDB-lite"/>
    </source>
</evidence>
<evidence type="ECO:0000313" key="4">
    <source>
        <dbReference type="Proteomes" id="UP000221165"/>
    </source>
</evidence>
<name>A0A2C6KN87_9APIC</name>
<evidence type="ECO:0000256" key="2">
    <source>
        <dbReference type="SAM" id="Phobius"/>
    </source>
</evidence>
<feature type="compositionally biased region" description="Basic and acidic residues" evidence="1">
    <location>
        <begin position="94"/>
        <end position="107"/>
    </location>
</feature>
<accession>A0A2C6KN87</accession>
<feature type="region of interest" description="Disordered" evidence="1">
    <location>
        <begin position="565"/>
        <end position="590"/>
    </location>
</feature>
<feature type="region of interest" description="Disordered" evidence="1">
    <location>
        <begin position="87"/>
        <end position="124"/>
    </location>
</feature>
<dbReference type="Proteomes" id="UP000221165">
    <property type="component" value="Unassembled WGS sequence"/>
</dbReference>
<feature type="compositionally biased region" description="Basic and acidic residues" evidence="1">
    <location>
        <begin position="233"/>
        <end position="248"/>
    </location>
</feature>
<proteinExistence type="predicted"/>
<dbReference type="RefSeq" id="XP_067919570.1">
    <property type="nucleotide sequence ID" value="XM_068068454.1"/>
</dbReference>
<feature type="compositionally biased region" description="Basic and acidic residues" evidence="1">
    <location>
        <begin position="160"/>
        <end position="172"/>
    </location>
</feature>
<evidence type="ECO:0008006" key="5">
    <source>
        <dbReference type="Google" id="ProtNLM"/>
    </source>
</evidence>
<feature type="region of interest" description="Disordered" evidence="1">
    <location>
        <begin position="432"/>
        <end position="458"/>
    </location>
</feature>
<keyword evidence="2" id="KW-0812">Transmembrane</keyword>
<organism evidence="3 4">
    <name type="scientific">Cystoisospora suis</name>
    <dbReference type="NCBI Taxonomy" id="483139"/>
    <lineage>
        <taxon>Eukaryota</taxon>
        <taxon>Sar</taxon>
        <taxon>Alveolata</taxon>
        <taxon>Apicomplexa</taxon>
        <taxon>Conoidasida</taxon>
        <taxon>Coccidia</taxon>
        <taxon>Eucoccidiorida</taxon>
        <taxon>Eimeriorina</taxon>
        <taxon>Sarcocystidae</taxon>
        <taxon>Cystoisospora</taxon>
    </lineage>
</organism>
<keyword evidence="2" id="KW-0472">Membrane</keyword>
<keyword evidence="4" id="KW-1185">Reference proteome</keyword>
<feature type="transmembrane region" description="Helical" evidence="2">
    <location>
        <begin position="21"/>
        <end position="39"/>
    </location>
</feature>